<feature type="compositionally biased region" description="Polar residues" evidence="7">
    <location>
        <begin position="1"/>
        <end position="12"/>
    </location>
</feature>
<dbReference type="Proteomes" id="UP000554235">
    <property type="component" value="Unassembled WGS sequence"/>
</dbReference>
<keyword evidence="3 8" id="KW-0812">Transmembrane</keyword>
<evidence type="ECO:0000313" key="10">
    <source>
        <dbReference type="EMBL" id="KAF4464237.1"/>
    </source>
</evidence>
<feature type="transmembrane region" description="Helical" evidence="8">
    <location>
        <begin position="444"/>
        <end position="463"/>
    </location>
</feature>
<evidence type="ECO:0000256" key="5">
    <source>
        <dbReference type="ARBA" id="ARBA00023136"/>
    </source>
</evidence>
<keyword evidence="2" id="KW-0813">Transport</keyword>
<name>A0A8H4PJ93_9HYPO</name>
<keyword evidence="11" id="KW-1185">Reference proteome</keyword>
<dbReference type="PANTHER" id="PTHR43791">
    <property type="entry name" value="PERMEASE-RELATED"/>
    <property type="match status" value="1"/>
</dbReference>
<feature type="transmembrane region" description="Helical" evidence="8">
    <location>
        <begin position="352"/>
        <end position="369"/>
    </location>
</feature>
<evidence type="ECO:0000256" key="4">
    <source>
        <dbReference type="ARBA" id="ARBA00022989"/>
    </source>
</evidence>
<keyword evidence="6" id="KW-0325">Glycoprotein</keyword>
<feature type="region of interest" description="Disordered" evidence="7">
    <location>
        <begin position="482"/>
        <end position="526"/>
    </location>
</feature>
<dbReference type="EMBL" id="JAADYS010001223">
    <property type="protein sequence ID" value="KAF4464237.1"/>
    <property type="molecule type" value="Genomic_DNA"/>
</dbReference>
<dbReference type="SUPFAM" id="SSF103473">
    <property type="entry name" value="MFS general substrate transporter"/>
    <property type="match status" value="1"/>
</dbReference>
<comment type="caution">
    <text evidence="10">The sequence shown here is derived from an EMBL/GenBank/DDBJ whole genome shotgun (WGS) entry which is preliminary data.</text>
</comment>
<evidence type="ECO:0000259" key="9">
    <source>
        <dbReference type="PROSITE" id="PS50850"/>
    </source>
</evidence>
<dbReference type="InterPro" id="IPR036259">
    <property type="entry name" value="MFS_trans_sf"/>
</dbReference>
<evidence type="ECO:0000256" key="2">
    <source>
        <dbReference type="ARBA" id="ARBA00022448"/>
    </source>
</evidence>
<dbReference type="Pfam" id="PF07690">
    <property type="entry name" value="MFS_1"/>
    <property type="match status" value="1"/>
</dbReference>
<evidence type="ECO:0000313" key="11">
    <source>
        <dbReference type="Proteomes" id="UP000554235"/>
    </source>
</evidence>
<dbReference type="GO" id="GO:0022857">
    <property type="term" value="F:transmembrane transporter activity"/>
    <property type="evidence" value="ECO:0007669"/>
    <property type="project" value="InterPro"/>
</dbReference>
<feature type="transmembrane region" description="Helical" evidence="8">
    <location>
        <begin position="206"/>
        <end position="227"/>
    </location>
</feature>
<organism evidence="10 11">
    <name type="scientific">Fusarium albosuccineum</name>
    <dbReference type="NCBI Taxonomy" id="1237068"/>
    <lineage>
        <taxon>Eukaryota</taxon>
        <taxon>Fungi</taxon>
        <taxon>Dikarya</taxon>
        <taxon>Ascomycota</taxon>
        <taxon>Pezizomycotina</taxon>
        <taxon>Sordariomycetes</taxon>
        <taxon>Hypocreomycetidae</taxon>
        <taxon>Hypocreales</taxon>
        <taxon>Nectriaceae</taxon>
        <taxon>Fusarium</taxon>
        <taxon>Fusarium decemcellulare species complex</taxon>
    </lineage>
</organism>
<dbReference type="InterPro" id="IPR011701">
    <property type="entry name" value="MFS"/>
</dbReference>
<dbReference type="OrthoDB" id="2985014at2759"/>
<proteinExistence type="predicted"/>
<gene>
    <name evidence="10" type="ORF">FALBO_8942</name>
</gene>
<dbReference type="AlphaFoldDB" id="A0A8H4PJ93"/>
<dbReference type="GO" id="GO:0016020">
    <property type="term" value="C:membrane"/>
    <property type="evidence" value="ECO:0007669"/>
    <property type="project" value="UniProtKB-SubCell"/>
</dbReference>
<comment type="subcellular location">
    <subcellularLocation>
        <location evidence="1">Membrane</location>
        <topology evidence="1">Multi-pass membrane protein</topology>
    </subcellularLocation>
</comment>
<feature type="transmembrane region" description="Helical" evidence="8">
    <location>
        <begin position="411"/>
        <end position="432"/>
    </location>
</feature>
<feature type="domain" description="Major facilitator superfamily (MFS) profile" evidence="9">
    <location>
        <begin position="46"/>
        <end position="466"/>
    </location>
</feature>
<protein>
    <submittedName>
        <fullName evidence="10">Nicotinamide mononucleotide permease</fullName>
    </submittedName>
</protein>
<evidence type="ECO:0000256" key="7">
    <source>
        <dbReference type="SAM" id="MobiDB-lite"/>
    </source>
</evidence>
<feature type="transmembrane region" description="Helical" evidence="8">
    <location>
        <begin position="376"/>
        <end position="399"/>
    </location>
</feature>
<dbReference type="Gene3D" id="1.20.1250.20">
    <property type="entry name" value="MFS general substrate transporter like domains"/>
    <property type="match status" value="2"/>
</dbReference>
<feature type="transmembrane region" description="Helical" evidence="8">
    <location>
        <begin position="313"/>
        <end position="332"/>
    </location>
</feature>
<evidence type="ECO:0000256" key="8">
    <source>
        <dbReference type="SAM" id="Phobius"/>
    </source>
</evidence>
<feature type="transmembrane region" description="Helical" evidence="8">
    <location>
        <begin position="142"/>
        <end position="162"/>
    </location>
</feature>
<sequence length="526" mass="59064">MGKIDSNSSDPNSFARPRDDEESLTLHQDWSVDEEAKAKRKLDLIIMPLLTLGFFCLQLDRGNIANAITDNFMEDVGVTQNQFNVGQQMLSLGIVLFEIPSNMILYRVGPGKWLTLQLFLFGTVSTFQAFQNSYGSFIATRFLLGITESGFIPGGLWTLSTWYTRKETAKRVMFFYFGNQFGQASSKLLAYGILHMRGVGDKAGWFWLFALMGGFTIISGFVLGFCLPDSFKNPRSTFMPKVSFFTERELHILQTRVLLDDPMKGKKKKKIGLSAFKKAFSNWRLWVHVIITLTNNGPQRAFDTYSPSIVKSFGFAGLTSNALASVGLFLQIPVSWTFSWVSDHFNKRPETVMAGLSMHLLGYVFNRIFTELNIRGVSYFGVVWTQTFGTFSHPLNIAWMSLACDDSEERALAMAMVIMGANIAGIYGAQIFREDDKPRYRRGFSVNIGVLTLGLALAVLRFFDDKIWRRSKVAQIEADLARENGDESNSDEKGGARTPDHIPVPTHGLEKQSPVELNAVARPTHN</sequence>
<accession>A0A8H4PJ93</accession>
<evidence type="ECO:0000256" key="1">
    <source>
        <dbReference type="ARBA" id="ARBA00004141"/>
    </source>
</evidence>
<dbReference type="PROSITE" id="PS50850">
    <property type="entry name" value="MFS"/>
    <property type="match status" value="1"/>
</dbReference>
<evidence type="ECO:0000256" key="6">
    <source>
        <dbReference type="ARBA" id="ARBA00023180"/>
    </source>
</evidence>
<dbReference type="InterPro" id="IPR020846">
    <property type="entry name" value="MFS_dom"/>
</dbReference>
<feature type="transmembrane region" description="Helical" evidence="8">
    <location>
        <begin position="174"/>
        <end position="194"/>
    </location>
</feature>
<feature type="compositionally biased region" description="Basic and acidic residues" evidence="7">
    <location>
        <begin position="482"/>
        <end position="500"/>
    </location>
</feature>
<dbReference type="PANTHER" id="PTHR43791:SF32">
    <property type="entry name" value="MAJOR FACILITATOR SUPERFAMILY (MFS) PROFILE DOMAIN-CONTAINING PROTEIN"/>
    <property type="match status" value="1"/>
</dbReference>
<keyword evidence="4 8" id="KW-1133">Transmembrane helix</keyword>
<keyword evidence="5 8" id="KW-0472">Membrane</keyword>
<feature type="region of interest" description="Disordered" evidence="7">
    <location>
        <begin position="1"/>
        <end position="21"/>
    </location>
</feature>
<reference evidence="10 11" key="1">
    <citation type="submission" date="2020-01" db="EMBL/GenBank/DDBJ databases">
        <title>Identification and distribution of gene clusters putatively required for synthesis of sphingolipid metabolism inhibitors in phylogenetically diverse species of the filamentous fungus Fusarium.</title>
        <authorList>
            <person name="Kim H.-S."/>
            <person name="Busman M."/>
            <person name="Brown D.W."/>
            <person name="Divon H."/>
            <person name="Uhlig S."/>
            <person name="Proctor R.H."/>
        </authorList>
    </citation>
    <scope>NUCLEOTIDE SEQUENCE [LARGE SCALE GENOMIC DNA]</scope>
    <source>
        <strain evidence="10 11">NRRL 20459</strain>
    </source>
</reference>
<evidence type="ECO:0000256" key="3">
    <source>
        <dbReference type="ARBA" id="ARBA00022692"/>
    </source>
</evidence>